<dbReference type="PANTHER" id="PTHR43396:SF3">
    <property type="entry name" value="FLAVOHEMOPROTEIN"/>
    <property type="match status" value="1"/>
</dbReference>
<dbReference type="AlphaFoldDB" id="A0A3B1DSQ0"/>
<gene>
    <name evidence="5" type="ORF">MNBD_PLANCTO03-94</name>
</gene>
<dbReference type="GO" id="GO:0046210">
    <property type="term" value="P:nitric oxide catabolic process"/>
    <property type="evidence" value="ECO:0007669"/>
    <property type="project" value="TreeGrafter"/>
</dbReference>
<keyword evidence="3" id="KW-0408">Iron</keyword>
<proteinExistence type="predicted"/>
<dbReference type="GO" id="GO:0071949">
    <property type="term" value="F:FAD binding"/>
    <property type="evidence" value="ECO:0007669"/>
    <property type="project" value="TreeGrafter"/>
</dbReference>
<keyword evidence="2" id="KW-0479">Metal-binding</keyword>
<accession>A0A3B1DSQ0</accession>
<dbReference type="GO" id="GO:0046872">
    <property type="term" value="F:metal ion binding"/>
    <property type="evidence" value="ECO:0007669"/>
    <property type="project" value="UniProtKB-KW"/>
</dbReference>
<organism evidence="5">
    <name type="scientific">hydrothermal vent metagenome</name>
    <dbReference type="NCBI Taxonomy" id="652676"/>
    <lineage>
        <taxon>unclassified sequences</taxon>
        <taxon>metagenomes</taxon>
        <taxon>ecological metagenomes</taxon>
    </lineage>
</organism>
<dbReference type="PROSITE" id="PS01033">
    <property type="entry name" value="GLOBIN"/>
    <property type="match status" value="1"/>
</dbReference>
<dbReference type="GO" id="GO:0008941">
    <property type="term" value="F:nitric oxide dioxygenase NAD(P)H activity"/>
    <property type="evidence" value="ECO:0007669"/>
    <property type="project" value="TreeGrafter"/>
</dbReference>
<dbReference type="GO" id="GO:0071500">
    <property type="term" value="P:cellular response to nitrosative stress"/>
    <property type="evidence" value="ECO:0007669"/>
    <property type="project" value="TreeGrafter"/>
</dbReference>
<evidence type="ECO:0000259" key="4">
    <source>
        <dbReference type="PROSITE" id="PS01033"/>
    </source>
</evidence>
<dbReference type="SUPFAM" id="SSF46458">
    <property type="entry name" value="Globin-like"/>
    <property type="match status" value="1"/>
</dbReference>
<dbReference type="Pfam" id="PF00042">
    <property type="entry name" value="Globin"/>
    <property type="match status" value="1"/>
</dbReference>
<keyword evidence="1" id="KW-0349">Heme</keyword>
<protein>
    <recommendedName>
        <fullName evidence="4">Globin domain-containing protein</fullName>
    </recommendedName>
</protein>
<dbReference type="PANTHER" id="PTHR43396">
    <property type="entry name" value="FLAVOHEMOPROTEIN"/>
    <property type="match status" value="1"/>
</dbReference>
<sequence>MDPARRQRIKDSFNALAPQGEALVNLFYEKLFLDHPEVRSMFPDDMTGQKRHLLTSLALIVKNIDNFAALEGPLMKMGVRHLDYGTKPEHYPVVAGTLLSVMAELAGPIWTPQLEADWTAALNAIAEVMLKGTENRGQLRTAA</sequence>
<dbReference type="GO" id="GO:0019825">
    <property type="term" value="F:oxygen binding"/>
    <property type="evidence" value="ECO:0007669"/>
    <property type="project" value="InterPro"/>
</dbReference>
<dbReference type="InterPro" id="IPR012292">
    <property type="entry name" value="Globin/Proto"/>
</dbReference>
<dbReference type="EMBL" id="UOGK01000613">
    <property type="protein sequence ID" value="VAX41941.1"/>
    <property type="molecule type" value="Genomic_DNA"/>
</dbReference>
<dbReference type="GO" id="GO:0020037">
    <property type="term" value="F:heme binding"/>
    <property type="evidence" value="ECO:0007669"/>
    <property type="project" value="InterPro"/>
</dbReference>
<name>A0A3B1DSQ0_9ZZZZ</name>
<evidence type="ECO:0000256" key="2">
    <source>
        <dbReference type="ARBA" id="ARBA00022723"/>
    </source>
</evidence>
<evidence type="ECO:0000256" key="1">
    <source>
        <dbReference type="ARBA" id="ARBA00022617"/>
    </source>
</evidence>
<reference evidence="5" key="1">
    <citation type="submission" date="2018-06" db="EMBL/GenBank/DDBJ databases">
        <authorList>
            <person name="Zhirakovskaya E."/>
        </authorList>
    </citation>
    <scope>NUCLEOTIDE SEQUENCE</scope>
</reference>
<dbReference type="InterPro" id="IPR000971">
    <property type="entry name" value="Globin"/>
</dbReference>
<evidence type="ECO:0000256" key="3">
    <source>
        <dbReference type="ARBA" id="ARBA00023004"/>
    </source>
</evidence>
<dbReference type="InterPro" id="IPR009050">
    <property type="entry name" value="Globin-like_sf"/>
</dbReference>
<dbReference type="Gene3D" id="1.10.490.10">
    <property type="entry name" value="Globins"/>
    <property type="match status" value="1"/>
</dbReference>
<feature type="domain" description="Globin" evidence="4">
    <location>
        <begin position="1"/>
        <end position="134"/>
    </location>
</feature>
<evidence type="ECO:0000313" key="5">
    <source>
        <dbReference type="EMBL" id="VAX41941.1"/>
    </source>
</evidence>